<evidence type="ECO:0000313" key="1">
    <source>
        <dbReference type="EMBL" id="HGM58062.1"/>
    </source>
</evidence>
<evidence type="ECO:0000313" key="2">
    <source>
        <dbReference type="EMBL" id="HGU64650.1"/>
    </source>
</evidence>
<proteinExistence type="predicted"/>
<name>A0A7C4D6U2_STAMA</name>
<gene>
    <name evidence="2" type="ORF">ENT92_00310</name>
    <name evidence="1" type="ORF">ENU14_00505</name>
</gene>
<reference evidence="1" key="1">
    <citation type="journal article" date="2020" name="mSystems">
        <title>Genome- and Community-Level Interaction Insights into Carbon Utilization and Element Cycling Functions of Hydrothermarchaeota in Hydrothermal Sediment.</title>
        <authorList>
            <person name="Zhou Z."/>
            <person name="Liu Y."/>
            <person name="Xu W."/>
            <person name="Pan J."/>
            <person name="Luo Z.H."/>
            <person name="Li M."/>
        </authorList>
    </citation>
    <scope>NUCLEOTIDE SEQUENCE [LARGE SCALE GENOMIC DNA]</scope>
    <source>
        <strain evidence="2">SpSt-622</strain>
        <strain evidence="1">SpSt-642</strain>
    </source>
</reference>
<dbReference type="EMBL" id="DTBJ01000007">
    <property type="protein sequence ID" value="HGM58062.1"/>
    <property type="molecule type" value="Genomic_DNA"/>
</dbReference>
<comment type="caution">
    <text evidence="1">The sequence shown here is derived from an EMBL/GenBank/DDBJ whole genome shotgun (WGS) entry which is preliminary data.</text>
</comment>
<accession>A0A7C4D6U2</accession>
<dbReference type="EMBL" id="DTAN01000013">
    <property type="protein sequence ID" value="HGU64650.1"/>
    <property type="molecule type" value="Genomic_DNA"/>
</dbReference>
<organism evidence="1">
    <name type="scientific">Staphylothermus marinus</name>
    <dbReference type="NCBI Taxonomy" id="2280"/>
    <lineage>
        <taxon>Archaea</taxon>
        <taxon>Thermoproteota</taxon>
        <taxon>Thermoprotei</taxon>
        <taxon>Desulfurococcales</taxon>
        <taxon>Desulfurococcaceae</taxon>
        <taxon>Staphylothermus</taxon>
    </lineage>
</organism>
<protein>
    <submittedName>
        <fullName evidence="1">Uncharacterized protein</fullName>
    </submittedName>
</protein>
<dbReference type="AlphaFoldDB" id="A0A7C4D6U2"/>
<sequence length="96" mass="11001">MPIGDNCNPLCPLFKCTRGALFMGSKSYRGKLLKEAMCRLSGDKCVGFECQYSSCKINALLPDGKCTKALEKKYKTVSEEELFREMREFEDYDIDY</sequence>